<keyword evidence="3" id="KW-0813">Transport</keyword>
<comment type="similarity">
    <text evidence="2">Belongs to the binding-protein-dependent transport system permease family. FecCD subfamily.</text>
</comment>
<evidence type="ECO:0000256" key="6">
    <source>
        <dbReference type="ARBA" id="ARBA00022989"/>
    </source>
</evidence>
<dbReference type="FunFam" id="1.10.3470.10:FF:000001">
    <property type="entry name" value="Vitamin B12 ABC transporter permease BtuC"/>
    <property type="match status" value="1"/>
</dbReference>
<feature type="transmembrane region" description="Helical" evidence="8">
    <location>
        <begin position="228"/>
        <end position="247"/>
    </location>
</feature>
<dbReference type="InterPro" id="IPR037294">
    <property type="entry name" value="ABC_BtuC-like"/>
</dbReference>
<evidence type="ECO:0000256" key="7">
    <source>
        <dbReference type="ARBA" id="ARBA00023136"/>
    </source>
</evidence>
<protein>
    <submittedName>
        <fullName evidence="9">Iron complex transport system permease protein</fullName>
    </submittedName>
</protein>
<dbReference type="SUPFAM" id="SSF81345">
    <property type="entry name" value="ABC transporter involved in vitamin B12 uptake, BtuC"/>
    <property type="match status" value="1"/>
</dbReference>
<keyword evidence="5 8" id="KW-0812">Transmembrane</keyword>
<dbReference type="PANTHER" id="PTHR30472:SF24">
    <property type="entry name" value="FERRIC ENTEROBACTIN TRANSPORT SYSTEM PERMEASE PROTEIN FEPG"/>
    <property type="match status" value="1"/>
</dbReference>
<keyword evidence="10" id="KW-1185">Reference proteome</keyword>
<keyword evidence="7 8" id="KW-0472">Membrane</keyword>
<feature type="transmembrane region" description="Helical" evidence="8">
    <location>
        <begin position="268"/>
        <end position="290"/>
    </location>
</feature>
<keyword evidence="6 8" id="KW-1133">Transmembrane helix</keyword>
<evidence type="ECO:0000256" key="1">
    <source>
        <dbReference type="ARBA" id="ARBA00004651"/>
    </source>
</evidence>
<gene>
    <name evidence="9" type="ORF">BDK92_2976</name>
</gene>
<dbReference type="GO" id="GO:0033214">
    <property type="term" value="P:siderophore-iron import into cell"/>
    <property type="evidence" value="ECO:0007669"/>
    <property type="project" value="TreeGrafter"/>
</dbReference>
<feature type="transmembrane region" description="Helical" evidence="8">
    <location>
        <begin position="125"/>
        <end position="145"/>
    </location>
</feature>
<evidence type="ECO:0000313" key="9">
    <source>
        <dbReference type="EMBL" id="RKR88647.1"/>
    </source>
</evidence>
<reference evidence="9 10" key="1">
    <citation type="submission" date="2018-10" db="EMBL/GenBank/DDBJ databases">
        <title>Sequencing the genomes of 1000 actinobacteria strains.</title>
        <authorList>
            <person name="Klenk H.-P."/>
        </authorList>
    </citation>
    <scope>NUCLEOTIDE SEQUENCE [LARGE SCALE GENOMIC DNA]</scope>
    <source>
        <strain evidence="9 10">DSM 45175</strain>
    </source>
</reference>
<name>A0A495JIA9_9ACTN</name>
<dbReference type="Pfam" id="PF01032">
    <property type="entry name" value="FecCD"/>
    <property type="match status" value="1"/>
</dbReference>
<dbReference type="CDD" id="cd06550">
    <property type="entry name" value="TM_ABC_iron-siderophores_like"/>
    <property type="match status" value="1"/>
</dbReference>
<feature type="transmembrane region" description="Helical" evidence="8">
    <location>
        <begin position="40"/>
        <end position="61"/>
    </location>
</feature>
<dbReference type="AlphaFoldDB" id="A0A495JIA9"/>
<evidence type="ECO:0000256" key="8">
    <source>
        <dbReference type="SAM" id="Phobius"/>
    </source>
</evidence>
<keyword evidence="4" id="KW-1003">Cell membrane</keyword>
<proteinExistence type="inferred from homology"/>
<dbReference type="InterPro" id="IPR000522">
    <property type="entry name" value="ABC_transptr_permease_BtuC"/>
</dbReference>
<dbReference type="GO" id="GO:0005886">
    <property type="term" value="C:plasma membrane"/>
    <property type="evidence" value="ECO:0007669"/>
    <property type="project" value="UniProtKB-SubCell"/>
</dbReference>
<evidence type="ECO:0000256" key="3">
    <source>
        <dbReference type="ARBA" id="ARBA00022448"/>
    </source>
</evidence>
<organism evidence="9 10">
    <name type="scientific">Micromonospora pisi</name>
    <dbReference type="NCBI Taxonomy" id="589240"/>
    <lineage>
        <taxon>Bacteria</taxon>
        <taxon>Bacillati</taxon>
        <taxon>Actinomycetota</taxon>
        <taxon>Actinomycetes</taxon>
        <taxon>Micromonosporales</taxon>
        <taxon>Micromonosporaceae</taxon>
        <taxon>Micromonospora</taxon>
    </lineage>
</organism>
<dbReference type="EMBL" id="RBKT01000001">
    <property type="protein sequence ID" value="RKR88647.1"/>
    <property type="molecule type" value="Genomic_DNA"/>
</dbReference>
<feature type="transmembrane region" description="Helical" evidence="8">
    <location>
        <begin position="151"/>
        <end position="169"/>
    </location>
</feature>
<dbReference type="GO" id="GO:0022857">
    <property type="term" value="F:transmembrane transporter activity"/>
    <property type="evidence" value="ECO:0007669"/>
    <property type="project" value="InterPro"/>
</dbReference>
<dbReference type="Gene3D" id="1.10.3470.10">
    <property type="entry name" value="ABC transporter involved in vitamin B12 uptake, BtuC"/>
    <property type="match status" value="1"/>
</dbReference>
<evidence type="ECO:0000313" key="10">
    <source>
        <dbReference type="Proteomes" id="UP000277671"/>
    </source>
</evidence>
<feature type="transmembrane region" description="Helical" evidence="8">
    <location>
        <begin position="176"/>
        <end position="198"/>
    </location>
</feature>
<feature type="transmembrane region" description="Helical" evidence="8">
    <location>
        <begin position="310"/>
        <end position="328"/>
    </location>
</feature>
<comment type="subcellular location">
    <subcellularLocation>
        <location evidence="1">Cell membrane</location>
        <topology evidence="1">Multi-pass membrane protein</topology>
    </subcellularLocation>
</comment>
<evidence type="ECO:0000256" key="4">
    <source>
        <dbReference type="ARBA" id="ARBA00022475"/>
    </source>
</evidence>
<evidence type="ECO:0000256" key="5">
    <source>
        <dbReference type="ARBA" id="ARBA00022692"/>
    </source>
</evidence>
<comment type="caution">
    <text evidence="9">The sequence shown here is derived from an EMBL/GenBank/DDBJ whole genome shotgun (WGS) entry which is preliminary data.</text>
</comment>
<feature type="transmembrane region" description="Helical" evidence="8">
    <location>
        <begin position="335"/>
        <end position="356"/>
    </location>
</feature>
<feature type="transmembrane region" description="Helical" evidence="8">
    <location>
        <begin position="95"/>
        <end position="113"/>
    </location>
</feature>
<sequence length="364" mass="36906">MTASNPGGTGVTTVAPPAPPPVRRVRALGGRITLRVDRRASIVCAALGAVIVVVAVFSLGIGDYPIPVAEVVRTLLGQGTPATDFIVHELRLPRLLTAVLVGAALGVGGALFQSMSRNPLGSPDVVGFDTGAATGALVVILLLGGGGTGTALGAVAGGVLTAMLVYLLAGKRGGSGFRLILIGIAVGALLDAVNAYLITRAEFTDARQGVLWLTGSLDGRGWEQVRPLALVLVVLLPLAVLLGRDLRMLELGDEPARALGVPVERTRLGVMLIGVGLTATATAAAGPIAFIALTAPQVARRLTRSGGPNILPSAFMGAALLLGGDLAAQRLFHPVTLPVGVLTAGIGGLYLAWLLAGQWRKGLG</sequence>
<accession>A0A495JIA9</accession>
<dbReference type="PANTHER" id="PTHR30472">
    <property type="entry name" value="FERRIC ENTEROBACTIN TRANSPORT SYSTEM PERMEASE PROTEIN"/>
    <property type="match status" value="1"/>
</dbReference>
<evidence type="ECO:0000256" key="2">
    <source>
        <dbReference type="ARBA" id="ARBA00007935"/>
    </source>
</evidence>
<dbReference type="Proteomes" id="UP000277671">
    <property type="component" value="Unassembled WGS sequence"/>
</dbReference>